<protein>
    <submittedName>
        <fullName evidence="1">Uncharacterized protein</fullName>
    </submittedName>
</protein>
<accession>B0EST8</accession>
<dbReference type="PANTHER" id="PTHR37049">
    <property type="entry name" value="PEPTIDASE S41 FAMILY PROTEIN"/>
    <property type="match status" value="1"/>
</dbReference>
<evidence type="ECO:0000313" key="2">
    <source>
        <dbReference type="Proteomes" id="UP000008076"/>
    </source>
</evidence>
<dbReference type="GeneID" id="5886332"/>
<evidence type="ECO:0000313" key="1">
    <source>
        <dbReference type="EMBL" id="EDR22411.1"/>
    </source>
</evidence>
<gene>
    <name evidence="1" type="ORF">EDI_039110</name>
</gene>
<dbReference type="PANTHER" id="PTHR37049:SF4">
    <property type="entry name" value="RHODANESE DOMAIN-CONTAINING PROTEIN"/>
    <property type="match status" value="1"/>
</dbReference>
<dbReference type="EMBL" id="DS550716">
    <property type="protein sequence ID" value="EDR22411.1"/>
    <property type="molecule type" value="Genomic_DNA"/>
</dbReference>
<dbReference type="RefSeq" id="XP_001741142.1">
    <property type="nucleotide sequence ID" value="XM_001741090.1"/>
</dbReference>
<dbReference type="InterPro" id="IPR052766">
    <property type="entry name" value="S41A_metabolite_peptidase"/>
</dbReference>
<sequence length="143" mass="16456">ITVNTPNEIINNQNVAVKTINREYQFNIIREFGKKYSTLKCPHAQFTEAINKFVDVILSDIQLSNEYLNIPMNDNLIECSLSVHIINILSIISSLHKDKKLYEEIISKCIGLFDSNNNMNHNIILIIRLNNVEYVCVNQSTDD</sequence>
<dbReference type="AlphaFoldDB" id="B0EST8"/>
<dbReference type="VEuPathDB" id="AmoebaDB:EDI_039110"/>
<feature type="non-terminal residue" evidence="1">
    <location>
        <position position="1"/>
    </location>
</feature>
<proteinExistence type="predicted"/>
<dbReference type="KEGG" id="edi:EDI_039110"/>
<keyword evidence="2" id="KW-1185">Reference proteome</keyword>
<dbReference type="OrthoDB" id="27214at2759"/>
<organism evidence="2">
    <name type="scientific">Entamoeba dispar (strain ATCC PRA-260 / SAW760)</name>
    <dbReference type="NCBI Taxonomy" id="370354"/>
    <lineage>
        <taxon>Eukaryota</taxon>
        <taxon>Amoebozoa</taxon>
        <taxon>Evosea</taxon>
        <taxon>Archamoebae</taxon>
        <taxon>Mastigamoebida</taxon>
        <taxon>Entamoebidae</taxon>
        <taxon>Entamoeba</taxon>
    </lineage>
</organism>
<name>B0EST8_ENTDS</name>
<reference evidence="2" key="1">
    <citation type="submission" date="2007-12" db="EMBL/GenBank/DDBJ databases">
        <title>Annotation of Entamoeba dispar SAW760.</title>
        <authorList>
            <person name="Lorenzi H."/>
            <person name="Inman J."/>
            <person name="Schobel S."/>
            <person name="Amedeo P."/>
            <person name="Caler E."/>
        </authorList>
    </citation>
    <scope>NUCLEOTIDE SEQUENCE [LARGE SCALE GENOMIC DNA]</scope>
    <source>
        <strain evidence="2">ATCC PRA-260 / SAW760</strain>
    </source>
</reference>
<dbReference type="Proteomes" id="UP000008076">
    <property type="component" value="Unassembled WGS sequence"/>
</dbReference>